<protein>
    <submittedName>
        <fullName evidence="2">Uncharacterized protein</fullName>
    </submittedName>
</protein>
<reference evidence="3" key="1">
    <citation type="journal article" date="2013" name="Nat. Genet.">
        <title>The duck genome and transcriptome provide insight into an avian influenza virus reservoir species.</title>
        <authorList>
            <person name="Huang Y."/>
            <person name="Li Y."/>
            <person name="Burt D.W."/>
            <person name="Chen H."/>
            <person name="Zhang Y."/>
            <person name="Qian W."/>
            <person name="Kim H."/>
            <person name="Gan S."/>
            <person name="Zhao Y."/>
            <person name="Li J."/>
            <person name="Yi K."/>
            <person name="Feng H."/>
            <person name="Zhu P."/>
            <person name="Li B."/>
            <person name="Liu Q."/>
            <person name="Fairley S."/>
            <person name="Magor K.E."/>
            <person name="Du Z."/>
            <person name="Hu X."/>
            <person name="Goodman L."/>
            <person name="Tafer H."/>
            <person name="Vignal A."/>
            <person name="Lee T."/>
            <person name="Kim K.W."/>
            <person name="Sheng Z."/>
            <person name="An Y."/>
            <person name="Searle S."/>
            <person name="Herrero J."/>
            <person name="Groenen M.A."/>
            <person name="Crooijmans R.P."/>
            <person name="Faraut T."/>
            <person name="Cai Q."/>
            <person name="Webster R.G."/>
            <person name="Aldridge J.R."/>
            <person name="Warren W.C."/>
            <person name="Bartschat S."/>
            <person name="Kehr S."/>
            <person name="Marz M."/>
            <person name="Stadler P.F."/>
            <person name="Smith J."/>
            <person name="Kraus R.H."/>
            <person name="Zhao Y."/>
            <person name="Ren L."/>
            <person name="Fei J."/>
            <person name="Morisson M."/>
            <person name="Kaiser P."/>
            <person name="Griffin D.K."/>
            <person name="Rao M."/>
            <person name="Pitel F."/>
            <person name="Wang J."/>
            <person name="Li N."/>
        </authorList>
    </citation>
    <scope>NUCLEOTIDE SEQUENCE [LARGE SCALE GENOMIC DNA]</scope>
</reference>
<organism evidence="2 3">
    <name type="scientific">Anas platyrhynchos</name>
    <name type="common">Mallard</name>
    <name type="synonym">Anas boschas</name>
    <dbReference type="NCBI Taxonomy" id="8839"/>
    <lineage>
        <taxon>Eukaryota</taxon>
        <taxon>Metazoa</taxon>
        <taxon>Chordata</taxon>
        <taxon>Craniata</taxon>
        <taxon>Vertebrata</taxon>
        <taxon>Euteleostomi</taxon>
        <taxon>Archelosauria</taxon>
        <taxon>Archosauria</taxon>
        <taxon>Dinosauria</taxon>
        <taxon>Saurischia</taxon>
        <taxon>Theropoda</taxon>
        <taxon>Coelurosauria</taxon>
        <taxon>Aves</taxon>
        <taxon>Neognathae</taxon>
        <taxon>Galloanserae</taxon>
        <taxon>Anseriformes</taxon>
        <taxon>Anatidae</taxon>
        <taxon>Anatinae</taxon>
        <taxon>Anas</taxon>
    </lineage>
</organism>
<name>R0KRR8_ANAPL</name>
<gene>
    <name evidence="2" type="ORF">Anapl_16718</name>
</gene>
<accession>R0KRR8</accession>
<evidence type="ECO:0000313" key="3">
    <source>
        <dbReference type="Proteomes" id="UP000296049"/>
    </source>
</evidence>
<dbReference type="Proteomes" id="UP000296049">
    <property type="component" value="Unassembled WGS sequence"/>
</dbReference>
<proteinExistence type="predicted"/>
<keyword evidence="1" id="KW-0472">Membrane</keyword>
<keyword evidence="3" id="KW-1185">Reference proteome</keyword>
<feature type="transmembrane region" description="Helical" evidence="1">
    <location>
        <begin position="12"/>
        <end position="32"/>
    </location>
</feature>
<keyword evidence="1" id="KW-0812">Transmembrane</keyword>
<dbReference type="AlphaFoldDB" id="R0KRR8"/>
<keyword evidence="1" id="KW-1133">Transmembrane helix</keyword>
<feature type="transmembrane region" description="Helical" evidence="1">
    <location>
        <begin position="103"/>
        <end position="121"/>
    </location>
</feature>
<sequence length="324" mass="35295">MHPSPQHSPMLCVPKVIFWTVIAAGFTASVLLKHVESWLSDLNTKNQKVVEKTDSQDVGLFSSTINIGTASPCTVETTSSDKPEAPDICLFGNAVSEARTSKSVIVSLPAVILILLILDILEFSSKSTDEVSLHIHYTGVGIYRPVADLFDDLSKQLSSLMNGFPPDKKFPSGLLKELWAGRSSGGLRHPRYFGPDFLILLVLGICCRSAGTTSLWPSVYFALTIYKEIPFGIPNFVFLLGLQTQTTLLRHVVCKYIGSRGGSFRLKTTSVSIWTMNPDTNPEMEDAKSRGALCQTSAGSFCSSFILIQQEQPGQSHDTAAGFV</sequence>
<dbReference type="EMBL" id="KB744125">
    <property type="protein sequence ID" value="EOA95948.1"/>
    <property type="molecule type" value="Genomic_DNA"/>
</dbReference>
<evidence type="ECO:0000256" key="1">
    <source>
        <dbReference type="SAM" id="Phobius"/>
    </source>
</evidence>
<evidence type="ECO:0000313" key="2">
    <source>
        <dbReference type="EMBL" id="EOA95948.1"/>
    </source>
</evidence>